<dbReference type="Gene3D" id="2.30.130.40">
    <property type="entry name" value="LON domain-like"/>
    <property type="match status" value="1"/>
</dbReference>
<organism evidence="2 3">
    <name type="scientific">Roseisolibacter agri</name>
    <dbReference type="NCBI Taxonomy" id="2014610"/>
    <lineage>
        <taxon>Bacteria</taxon>
        <taxon>Pseudomonadati</taxon>
        <taxon>Gemmatimonadota</taxon>
        <taxon>Gemmatimonadia</taxon>
        <taxon>Gemmatimonadales</taxon>
        <taxon>Gemmatimonadaceae</taxon>
        <taxon>Roseisolibacter</taxon>
    </lineage>
</organism>
<sequence>MTSSARLPLFPLPLVLFPGATLPLHVFEPRYRALLADCERGDGRFGIVLSAGSEPPRAGAVGCVAELRDVVTLPDGRSNILVEGAERFAVARLVESETAYLVAEVRPWTDEPEPDAHDTLRTLDAGTREAFQRVARAARAIADDGDPIPDLPSDPAALSFAIAAAVELELGTRQRLLSSRSAVARLREVHEMLTRALPGVEMRAQVHVGARRNGHGPYAPPDAPPSA</sequence>
<dbReference type="InterPro" id="IPR003111">
    <property type="entry name" value="Lon_prtase_N"/>
</dbReference>
<dbReference type="SUPFAM" id="SSF88697">
    <property type="entry name" value="PUA domain-like"/>
    <property type="match status" value="1"/>
</dbReference>
<keyword evidence="3" id="KW-1185">Reference proteome</keyword>
<reference evidence="2" key="1">
    <citation type="submission" date="2022-08" db="EMBL/GenBank/DDBJ databases">
        <title>Draft genome sequencing of Roseisolibacter agri AW1220.</title>
        <authorList>
            <person name="Tobiishi Y."/>
            <person name="Tonouchi A."/>
        </authorList>
    </citation>
    <scope>NUCLEOTIDE SEQUENCE</scope>
    <source>
        <strain evidence="2">AW1220</strain>
    </source>
</reference>
<dbReference type="Gene3D" id="1.20.58.1480">
    <property type="match status" value="1"/>
</dbReference>
<name>A0AA37VD48_9BACT</name>
<dbReference type="SMART" id="SM00464">
    <property type="entry name" value="LON"/>
    <property type="match status" value="1"/>
</dbReference>
<feature type="domain" description="Lon N-terminal" evidence="1">
    <location>
        <begin position="4"/>
        <end position="197"/>
    </location>
</feature>
<dbReference type="PANTHER" id="PTHR46732">
    <property type="entry name" value="ATP-DEPENDENT PROTEASE LA (LON) DOMAIN PROTEIN"/>
    <property type="match status" value="1"/>
</dbReference>
<dbReference type="RefSeq" id="WP_284352851.1">
    <property type="nucleotide sequence ID" value="NZ_BRXS01000010.1"/>
</dbReference>
<gene>
    <name evidence="2" type="ORF">rosag_49660</name>
</gene>
<dbReference type="EMBL" id="BRXS01000010">
    <property type="protein sequence ID" value="GLC28453.1"/>
    <property type="molecule type" value="Genomic_DNA"/>
</dbReference>
<dbReference type="PANTHER" id="PTHR46732:SF8">
    <property type="entry name" value="ATP-DEPENDENT PROTEASE LA (LON) DOMAIN PROTEIN"/>
    <property type="match status" value="1"/>
</dbReference>
<dbReference type="PROSITE" id="PS51787">
    <property type="entry name" value="LON_N"/>
    <property type="match status" value="1"/>
</dbReference>
<dbReference type="InterPro" id="IPR046336">
    <property type="entry name" value="Lon_prtase_N_sf"/>
</dbReference>
<evidence type="ECO:0000259" key="1">
    <source>
        <dbReference type="PROSITE" id="PS51787"/>
    </source>
</evidence>
<accession>A0AA37VD48</accession>
<evidence type="ECO:0000313" key="2">
    <source>
        <dbReference type="EMBL" id="GLC28453.1"/>
    </source>
</evidence>
<proteinExistence type="predicted"/>
<dbReference type="AlphaFoldDB" id="A0AA37VD48"/>
<dbReference type="InterPro" id="IPR015947">
    <property type="entry name" value="PUA-like_sf"/>
</dbReference>
<protein>
    <submittedName>
        <fullName evidence="2">Peptidase</fullName>
    </submittedName>
</protein>
<dbReference type="Pfam" id="PF02190">
    <property type="entry name" value="LON_substr_bdg"/>
    <property type="match status" value="1"/>
</dbReference>
<comment type="caution">
    <text evidence="2">The sequence shown here is derived from an EMBL/GenBank/DDBJ whole genome shotgun (WGS) entry which is preliminary data.</text>
</comment>
<evidence type="ECO:0000313" key="3">
    <source>
        <dbReference type="Proteomes" id="UP001161325"/>
    </source>
</evidence>
<dbReference type="Proteomes" id="UP001161325">
    <property type="component" value="Unassembled WGS sequence"/>
</dbReference>